<dbReference type="Pfam" id="PF03453">
    <property type="entry name" value="MoeA_N"/>
    <property type="match status" value="1"/>
</dbReference>
<dbReference type="SUPFAM" id="SSF53218">
    <property type="entry name" value="Molybdenum cofactor biosynthesis proteins"/>
    <property type="match status" value="1"/>
</dbReference>
<evidence type="ECO:0000313" key="8">
    <source>
        <dbReference type="EMBL" id="ERT69913.1"/>
    </source>
</evidence>
<dbReference type="PATRIC" id="fig|1319815.3.peg.110"/>
<evidence type="ECO:0000313" key="9">
    <source>
        <dbReference type="Proteomes" id="UP000017081"/>
    </source>
</evidence>
<dbReference type="InterPro" id="IPR005110">
    <property type="entry name" value="MoeA_linker/N"/>
</dbReference>
<dbReference type="PANTHER" id="PTHR10192:SF5">
    <property type="entry name" value="GEPHYRIN"/>
    <property type="match status" value="1"/>
</dbReference>
<sequence>MRGVINMEQISLEYALETLLKQIQPLNTVEEKYILDSLGFVLAEDIFSPLNNPPFNRSPLDGFTLNSNDSIGATKENPVTFNVISEVFAGDFCNKKLSSKEAFRIMTGAPIPDGCNCVIKQEDVVFNEETKALYITKELKPFENFCFLGEDLKVNDLVVKKGEIITYNHIGVFASLGINTIKVLKKPKVGVLSLGSELTMPGKTLEKGKIYNSNLFTLISKLKYLGVEGVMYPPMSDDSTLVSNFISKELKNIDLLITTGGVSVGKKDIMHDVIKELNANRLFWKINIQPGTPVLASEKDGKLILSLSGNPFASLVNFELLGRPILSKLSSNSIKNTSIVEAEVKGGFNKKSSKRRFIRGYFKEGYIYLNDQKHSSGTISSLIGKNAIVEILPGTPCLNEGDKVTVILID</sequence>
<keyword evidence="6" id="KW-0460">Magnesium</keyword>
<dbReference type="GO" id="GO:0061599">
    <property type="term" value="F:molybdopterin molybdotransferase activity"/>
    <property type="evidence" value="ECO:0007669"/>
    <property type="project" value="UniProtKB-UniRule"/>
</dbReference>
<evidence type="ECO:0000256" key="2">
    <source>
        <dbReference type="ARBA" id="ARBA00005046"/>
    </source>
</evidence>
<dbReference type="Proteomes" id="UP000017081">
    <property type="component" value="Unassembled WGS sequence"/>
</dbReference>
<accession>U7VGG8</accession>
<evidence type="ECO:0000259" key="7">
    <source>
        <dbReference type="SMART" id="SM00852"/>
    </source>
</evidence>
<dbReference type="Pfam" id="PF03454">
    <property type="entry name" value="MoeA_C"/>
    <property type="match status" value="1"/>
</dbReference>
<evidence type="ECO:0000256" key="1">
    <source>
        <dbReference type="ARBA" id="ARBA00002901"/>
    </source>
</evidence>
<dbReference type="Pfam" id="PF00994">
    <property type="entry name" value="MoCF_biosynth"/>
    <property type="match status" value="1"/>
</dbReference>
<dbReference type="eggNOG" id="COG0303">
    <property type="taxonomic scope" value="Bacteria"/>
</dbReference>
<proteinExistence type="inferred from homology"/>
<organism evidence="8 9">
    <name type="scientific">Cetobacterium somerae ATCC BAA-474</name>
    <dbReference type="NCBI Taxonomy" id="1319815"/>
    <lineage>
        <taxon>Bacteria</taxon>
        <taxon>Fusobacteriati</taxon>
        <taxon>Fusobacteriota</taxon>
        <taxon>Fusobacteriia</taxon>
        <taxon>Fusobacteriales</taxon>
        <taxon>Fusobacteriaceae</taxon>
        <taxon>Cetobacterium</taxon>
    </lineage>
</organism>
<dbReference type="InterPro" id="IPR036135">
    <property type="entry name" value="MoeA_linker/N_sf"/>
</dbReference>
<dbReference type="Gene3D" id="3.90.105.10">
    <property type="entry name" value="Molybdopterin biosynthesis moea protein, domain 2"/>
    <property type="match status" value="1"/>
</dbReference>
<dbReference type="InterPro" id="IPR036425">
    <property type="entry name" value="MoaB/Mog-like_dom_sf"/>
</dbReference>
<dbReference type="UniPathway" id="UPA00344"/>
<feature type="domain" description="MoaB/Mog" evidence="7">
    <location>
        <begin position="190"/>
        <end position="328"/>
    </location>
</feature>
<keyword evidence="4 6" id="KW-0501">Molybdenum cofactor biosynthesis</keyword>
<comment type="cofactor">
    <cofactor evidence="6">
        <name>Mg(2+)</name>
        <dbReference type="ChEBI" id="CHEBI:18420"/>
    </cofactor>
</comment>
<keyword evidence="6" id="KW-0808">Transferase</keyword>
<dbReference type="Gene3D" id="2.170.190.11">
    <property type="entry name" value="Molybdopterin biosynthesis moea protein, domain 3"/>
    <property type="match status" value="1"/>
</dbReference>
<dbReference type="SUPFAM" id="SSF63867">
    <property type="entry name" value="MoeA C-terminal domain-like"/>
    <property type="match status" value="1"/>
</dbReference>
<dbReference type="Gene3D" id="3.40.980.10">
    <property type="entry name" value="MoaB/Mog-like domain"/>
    <property type="match status" value="1"/>
</dbReference>
<evidence type="ECO:0000256" key="3">
    <source>
        <dbReference type="ARBA" id="ARBA00010763"/>
    </source>
</evidence>
<dbReference type="InterPro" id="IPR001453">
    <property type="entry name" value="MoaB/Mog_dom"/>
</dbReference>
<dbReference type="STRING" id="1319815.HMPREF0202_00116"/>
<dbReference type="GO" id="GO:0006777">
    <property type="term" value="P:Mo-molybdopterin cofactor biosynthetic process"/>
    <property type="evidence" value="ECO:0007669"/>
    <property type="project" value="UniProtKB-UniRule"/>
</dbReference>
<dbReference type="EMBL" id="AXZF01000005">
    <property type="protein sequence ID" value="ERT69913.1"/>
    <property type="molecule type" value="Genomic_DNA"/>
</dbReference>
<keyword evidence="9" id="KW-1185">Reference proteome</keyword>
<dbReference type="HOGENOM" id="CLU_010186_7_1_0"/>
<dbReference type="Gene3D" id="2.40.340.10">
    <property type="entry name" value="MoeA, C-terminal, domain IV"/>
    <property type="match status" value="1"/>
</dbReference>
<gene>
    <name evidence="8" type="ORF">HMPREF0202_00116</name>
</gene>
<keyword evidence="6" id="KW-0500">Molybdenum</keyword>
<dbReference type="PANTHER" id="PTHR10192">
    <property type="entry name" value="MOLYBDOPTERIN BIOSYNTHESIS PROTEIN"/>
    <property type="match status" value="1"/>
</dbReference>
<dbReference type="AlphaFoldDB" id="U7VGG8"/>
<comment type="catalytic activity">
    <reaction evidence="5">
        <text>adenylyl-molybdopterin + molybdate = Mo-molybdopterin + AMP + H(+)</text>
        <dbReference type="Rhea" id="RHEA:35047"/>
        <dbReference type="ChEBI" id="CHEBI:15378"/>
        <dbReference type="ChEBI" id="CHEBI:36264"/>
        <dbReference type="ChEBI" id="CHEBI:62727"/>
        <dbReference type="ChEBI" id="CHEBI:71302"/>
        <dbReference type="ChEBI" id="CHEBI:456215"/>
        <dbReference type="EC" id="2.10.1.1"/>
    </reaction>
</comment>
<evidence type="ECO:0000256" key="6">
    <source>
        <dbReference type="RuleBase" id="RU365090"/>
    </source>
</evidence>
<evidence type="ECO:0000256" key="4">
    <source>
        <dbReference type="ARBA" id="ARBA00023150"/>
    </source>
</evidence>
<dbReference type="GO" id="GO:0046872">
    <property type="term" value="F:metal ion binding"/>
    <property type="evidence" value="ECO:0007669"/>
    <property type="project" value="UniProtKB-UniRule"/>
</dbReference>
<keyword evidence="6" id="KW-0479">Metal-binding</keyword>
<comment type="caution">
    <text evidence="8">The sequence shown here is derived from an EMBL/GenBank/DDBJ whole genome shotgun (WGS) entry which is preliminary data.</text>
</comment>
<dbReference type="CDD" id="cd00887">
    <property type="entry name" value="MoeA"/>
    <property type="match status" value="1"/>
</dbReference>
<reference evidence="8 9" key="1">
    <citation type="submission" date="2013-08" db="EMBL/GenBank/DDBJ databases">
        <authorList>
            <person name="Weinstock G."/>
            <person name="Sodergren E."/>
            <person name="Wylie T."/>
            <person name="Fulton L."/>
            <person name="Fulton R."/>
            <person name="Fronick C."/>
            <person name="O'Laughlin M."/>
            <person name="Godfrey J."/>
            <person name="Miner T."/>
            <person name="Herter B."/>
            <person name="Appelbaum E."/>
            <person name="Cordes M."/>
            <person name="Lek S."/>
            <person name="Wollam A."/>
            <person name="Pepin K.H."/>
            <person name="Palsikar V.B."/>
            <person name="Mitreva M."/>
            <person name="Wilson R.K."/>
        </authorList>
    </citation>
    <scope>NUCLEOTIDE SEQUENCE [LARGE SCALE GENOMIC DNA]</scope>
    <source>
        <strain evidence="8 9">ATCC BAA-474</strain>
    </source>
</reference>
<dbReference type="InterPro" id="IPR036688">
    <property type="entry name" value="MoeA_C_domain_IV_sf"/>
</dbReference>
<name>U7VGG8_9FUSO</name>
<dbReference type="GO" id="GO:0005829">
    <property type="term" value="C:cytosol"/>
    <property type="evidence" value="ECO:0007669"/>
    <property type="project" value="TreeGrafter"/>
</dbReference>
<dbReference type="EC" id="2.10.1.1" evidence="6"/>
<protein>
    <recommendedName>
        <fullName evidence="6">Molybdopterin molybdenumtransferase</fullName>
        <ecNumber evidence="6">2.10.1.1</ecNumber>
    </recommendedName>
</protein>
<evidence type="ECO:0000256" key="5">
    <source>
        <dbReference type="ARBA" id="ARBA00047317"/>
    </source>
</evidence>
<comment type="pathway">
    <text evidence="2 6">Cofactor biosynthesis; molybdopterin biosynthesis.</text>
</comment>
<dbReference type="SUPFAM" id="SSF63882">
    <property type="entry name" value="MoeA N-terminal region -like"/>
    <property type="match status" value="1"/>
</dbReference>
<comment type="similarity">
    <text evidence="3 6">Belongs to the MoeA family.</text>
</comment>
<dbReference type="InterPro" id="IPR038987">
    <property type="entry name" value="MoeA-like"/>
</dbReference>
<dbReference type="SMART" id="SM00852">
    <property type="entry name" value="MoCF_biosynth"/>
    <property type="match status" value="1"/>
</dbReference>
<comment type="function">
    <text evidence="1 6">Catalyzes the insertion of molybdate into adenylated molybdopterin with the concomitant release of AMP.</text>
</comment>
<dbReference type="InterPro" id="IPR005111">
    <property type="entry name" value="MoeA_C_domain_IV"/>
</dbReference>